<name>A0A3G9JRK6_9FIRM</name>
<sequence length="77" mass="8791">MSLEMFYRCNNVRSCPFRARLFCIEVDEAKEAIQGINHGATAINDAFYSTMKRDEGLKSLDILRDLSKKASETVKKD</sequence>
<dbReference type="EMBL" id="AP019309">
    <property type="protein sequence ID" value="BBH27613.1"/>
    <property type="molecule type" value="Genomic_DNA"/>
</dbReference>
<reference evidence="1 2" key="1">
    <citation type="submission" date="2018-11" db="EMBL/GenBank/DDBJ databases">
        <title>Novel Erysipelotrichaceae bacterium isolated from small intestine of a swine.</title>
        <authorList>
            <person name="Kim J.S."/>
            <person name="Choe H."/>
            <person name="Lee Y.R."/>
            <person name="Kim K.M."/>
            <person name="Park D.S."/>
        </authorList>
    </citation>
    <scope>NUCLEOTIDE SEQUENCE [LARGE SCALE GENOMIC DNA]</scope>
    <source>
        <strain evidence="1 2">SG0102</strain>
    </source>
</reference>
<dbReference type="KEGG" id="ebm:SG0102_25470"/>
<evidence type="ECO:0000313" key="1">
    <source>
        <dbReference type="EMBL" id="BBH27613.1"/>
    </source>
</evidence>
<evidence type="ECO:0000313" key="2">
    <source>
        <dbReference type="Proteomes" id="UP000268059"/>
    </source>
</evidence>
<proteinExistence type="predicted"/>
<protein>
    <submittedName>
        <fullName evidence="1">Uncharacterized protein</fullName>
    </submittedName>
</protein>
<organism evidence="1 2">
    <name type="scientific">Intestinibaculum porci</name>
    <dbReference type="NCBI Taxonomy" id="2487118"/>
    <lineage>
        <taxon>Bacteria</taxon>
        <taxon>Bacillati</taxon>
        <taxon>Bacillota</taxon>
        <taxon>Erysipelotrichia</taxon>
        <taxon>Erysipelotrichales</taxon>
        <taxon>Erysipelotrichaceae</taxon>
        <taxon>Intestinibaculum</taxon>
    </lineage>
</organism>
<gene>
    <name evidence="1" type="ORF">SG0102_25470</name>
</gene>
<dbReference type="AlphaFoldDB" id="A0A3G9JRK6"/>
<accession>A0A3G9JRK6</accession>
<dbReference type="InParanoid" id="A0A3G9JRK6"/>
<keyword evidence="2" id="KW-1185">Reference proteome</keyword>
<dbReference type="Proteomes" id="UP000268059">
    <property type="component" value="Chromosome"/>
</dbReference>